<dbReference type="Pfam" id="PF00551">
    <property type="entry name" value="Formyl_trans_N"/>
    <property type="match status" value="1"/>
</dbReference>
<dbReference type="Proteomes" id="UP000256388">
    <property type="component" value="Unassembled WGS sequence"/>
</dbReference>
<evidence type="ECO:0000256" key="4">
    <source>
        <dbReference type="ARBA" id="ARBA00022755"/>
    </source>
</evidence>
<dbReference type="RefSeq" id="WP_158675133.1">
    <property type="nucleotide sequence ID" value="NZ_AP018437.1"/>
</dbReference>
<comment type="pathway">
    <text evidence="1">Purine metabolism; IMP biosynthesis via de novo pathway; N(2)-formyl-N(1)-(5-phospho-D-ribosyl)glycinamide from N(1)-(5-phospho-D-ribosyl)glycinamide (10-formyl THF route): step 1/1.</text>
</comment>
<evidence type="ECO:0000313" key="6">
    <source>
        <dbReference type="EMBL" id="REG07208.1"/>
    </source>
</evidence>
<dbReference type="InterPro" id="IPR002376">
    <property type="entry name" value="Formyl_transf_N"/>
</dbReference>
<evidence type="ECO:0000256" key="1">
    <source>
        <dbReference type="ARBA" id="ARBA00005054"/>
    </source>
</evidence>
<comment type="caution">
    <text evidence="6">The sequence shown here is derived from an EMBL/GenBank/DDBJ whole genome shotgun (WGS) entry which is preliminary data.</text>
</comment>
<dbReference type="InterPro" id="IPR036477">
    <property type="entry name" value="Formyl_transf_N_sf"/>
</dbReference>
<dbReference type="EMBL" id="QUMS01000003">
    <property type="protein sequence ID" value="REG07208.1"/>
    <property type="molecule type" value="Genomic_DNA"/>
</dbReference>
<dbReference type="GO" id="GO:0006189">
    <property type="term" value="P:'de novo' IMP biosynthetic process"/>
    <property type="evidence" value="ECO:0007669"/>
    <property type="project" value="TreeGrafter"/>
</dbReference>
<dbReference type="GO" id="GO:0005829">
    <property type="term" value="C:cytosol"/>
    <property type="evidence" value="ECO:0007669"/>
    <property type="project" value="TreeGrafter"/>
</dbReference>
<dbReference type="PANTHER" id="PTHR43369:SF2">
    <property type="entry name" value="PHOSPHORIBOSYLGLYCINAMIDE FORMYLTRANSFERASE"/>
    <property type="match status" value="1"/>
</dbReference>
<dbReference type="GO" id="GO:0004644">
    <property type="term" value="F:phosphoribosylglycinamide formyltransferase activity"/>
    <property type="evidence" value="ECO:0007669"/>
    <property type="project" value="UniProtKB-EC"/>
</dbReference>
<accession>A0A347ZW32</accession>
<dbReference type="PANTHER" id="PTHR43369">
    <property type="entry name" value="PHOSPHORIBOSYLGLYCINAMIDE FORMYLTRANSFERASE"/>
    <property type="match status" value="1"/>
</dbReference>
<organism evidence="6 7">
    <name type="scientific">Pelolinea submarina</name>
    <dbReference type="NCBI Taxonomy" id="913107"/>
    <lineage>
        <taxon>Bacteria</taxon>
        <taxon>Bacillati</taxon>
        <taxon>Chloroflexota</taxon>
        <taxon>Anaerolineae</taxon>
        <taxon>Anaerolineales</taxon>
        <taxon>Anaerolineaceae</taxon>
        <taxon>Pelolinea</taxon>
    </lineage>
</organism>
<dbReference type="EC" id="2.1.2.2" evidence="2"/>
<keyword evidence="7" id="KW-1185">Reference proteome</keyword>
<evidence type="ECO:0000256" key="3">
    <source>
        <dbReference type="ARBA" id="ARBA00022679"/>
    </source>
</evidence>
<dbReference type="CDD" id="cd08653">
    <property type="entry name" value="FMT_core_like_3"/>
    <property type="match status" value="1"/>
</dbReference>
<keyword evidence="4" id="KW-0658">Purine biosynthesis</keyword>
<feature type="domain" description="Formyl transferase N-terminal" evidence="5">
    <location>
        <begin position="108"/>
        <end position="224"/>
    </location>
</feature>
<sequence>MLKIVLFAPIDNSLYARLVAGELSKTEGVSLEAIVVRSHWNLKRFRSEFGRDGARLLRKIYQKYVLGDARFRNSDNRNLSRFAQEKSLDIQSLKAFAQTKDIPYCLVKDLNDPASEDLLRKVQPDLVAFTGGGLIRANILALPKLGVLNCHTGILPPYRGMDVVEWTSAENAIDTIGFGATLHFMDKGVDSGPIILKRTISTEPKDDFHTIRERLEVVMVELMLEGIRGLRDSTLQPQPQKIEDGRQYYVMHARVKRFAEQQLAEQIKRENNHGSE</sequence>
<dbReference type="SUPFAM" id="SSF53328">
    <property type="entry name" value="Formyltransferase"/>
    <property type="match status" value="1"/>
</dbReference>
<evidence type="ECO:0000313" key="7">
    <source>
        <dbReference type="Proteomes" id="UP000256388"/>
    </source>
</evidence>
<evidence type="ECO:0000259" key="5">
    <source>
        <dbReference type="Pfam" id="PF00551"/>
    </source>
</evidence>
<gene>
    <name evidence="6" type="ORF">DFR64_2413</name>
</gene>
<name>A0A347ZW32_9CHLR</name>
<dbReference type="Gene3D" id="3.40.50.12230">
    <property type="match status" value="1"/>
</dbReference>
<dbReference type="AlphaFoldDB" id="A0A347ZW32"/>
<proteinExistence type="predicted"/>
<reference evidence="6 7" key="1">
    <citation type="submission" date="2018-08" db="EMBL/GenBank/DDBJ databases">
        <title>Genomic Encyclopedia of Type Strains, Phase IV (KMG-IV): sequencing the most valuable type-strain genomes for metagenomic binning, comparative biology and taxonomic classification.</title>
        <authorList>
            <person name="Goeker M."/>
        </authorList>
    </citation>
    <scope>NUCLEOTIDE SEQUENCE [LARGE SCALE GENOMIC DNA]</scope>
    <source>
        <strain evidence="6 7">DSM 23923</strain>
    </source>
</reference>
<keyword evidence="3 6" id="KW-0808">Transferase</keyword>
<protein>
    <recommendedName>
        <fullName evidence="2">phosphoribosylglycinamide formyltransferase 1</fullName>
        <ecNumber evidence="2">2.1.2.2</ecNumber>
    </recommendedName>
</protein>
<dbReference type="OrthoDB" id="9802815at2"/>
<evidence type="ECO:0000256" key="2">
    <source>
        <dbReference type="ARBA" id="ARBA00012254"/>
    </source>
</evidence>